<dbReference type="RefSeq" id="WP_034653933.1">
    <property type="nucleotide sequence ID" value="NZ_BCVB01000007.1"/>
</dbReference>
<dbReference type="HOGENOM" id="CLU_102532_0_0_9"/>
<organism evidence="1 2">
    <name type="scientific">Priestia megaterium (strain ATCC 14581 / DSM 32 / CCUG 1817 / JCM 2506 / NBRC 15308 / NCIMB 9376 / NCTC 10342 / NRRL B-14308 / VKM B-512 / Ford 19)</name>
    <name type="common">Bacillus megaterium</name>
    <dbReference type="NCBI Taxonomy" id="1348623"/>
    <lineage>
        <taxon>Bacteria</taxon>
        <taxon>Bacillati</taxon>
        <taxon>Bacillota</taxon>
        <taxon>Bacilli</taxon>
        <taxon>Bacillales</taxon>
        <taxon>Bacillaceae</taxon>
        <taxon>Priestia</taxon>
    </lineage>
</organism>
<reference evidence="1 2" key="1">
    <citation type="journal article" date="2015" name="Genome Announc.">
        <title>Complete genome sequences for 35 biothreat assay-relevant bacillus species.</title>
        <authorList>
            <person name="Johnson S.L."/>
            <person name="Daligault H.E."/>
            <person name="Davenport K.W."/>
            <person name="Jaissle J."/>
            <person name="Frey K.G."/>
            <person name="Ladner J.T."/>
            <person name="Broomall S.M."/>
            <person name="Bishop-Lilly K.A."/>
            <person name="Bruce D.C."/>
            <person name="Gibbons H.S."/>
            <person name="Coyne S.R."/>
            <person name="Lo C.C."/>
            <person name="Meincke L."/>
            <person name="Munk A.C."/>
            <person name="Koroleva G.I."/>
            <person name="Rosenzweig C.N."/>
            <person name="Palacios G.F."/>
            <person name="Redden C.L."/>
            <person name="Minogue T.D."/>
            <person name="Chain P.S."/>
        </authorList>
    </citation>
    <scope>NUCLEOTIDE SEQUENCE [LARGE SCALE GENOMIC DNA]</scope>
    <source>
        <strain evidence="2">ATCC 14581 / DSM 32 / JCM 2506 / NBRC 15308 / NCIMB 9376 / NCTC 10342 / NRRL B-14308 / VKM B-512</strain>
    </source>
</reference>
<gene>
    <name evidence="1" type="ORF">BG04_3325</name>
</gene>
<dbReference type="InterPro" id="IPR049500">
    <property type="entry name" value="Peptidase_M50B-like"/>
</dbReference>
<dbReference type="Proteomes" id="UP000031829">
    <property type="component" value="Chromosome"/>
</dbReference>
<dbReference type="AlphaFoldDB" id="A0A0B6A9Q3"/>
<accession>A0A0B6A9Q3</accession>
<evidence type="ECO:0000313" key="2">
    <source>
        <dbReference type="Proteomes" id="UP000031829"/>
    </source>
</evidence>
<sequence length="236" mass="26755">MEQSTTLFLFILLAFVLTRGIPFIGSFAPSINQLLRHIGRYFSNLNTMFHEDGHALMGLIVGKGVNRIELYTNNEGVAVTATYAGSRGWLPRVIIALAGYPFSSAMAYLFFYLLVHHHYDWLFYGLGSVVVINLLLWVRNGYGIVWLFSIGLILGGIYYLQDPQLTRYSMMFVGALLLVESLFSAFIIFVLSIKYPHDAGDATSLKQLTHLSARFWGFLFFAQAVYVAYLIFQLIY</sequence>
<name>A0A0B6A9Q3_PRIM2</name>
<dbReference type="Pfam" id="PF13398">
    <property type="entry name" value="Peptidase_M50B"/>
    <property type="match status" value="1"/>
</dbReference>
<protein>
    <submittedName>
        <fullName evidence="1">Peptidase M50B-like family protein</fullName>
    </submittedName>
</protein>
<evidence type="ECO:0000313" key="1">
    <source>
        <dbReference type="EMBL" id="AJI20281.1"/>
    </source>
</evidence>
<dbReference type="KEGG" id="bmeg:BG04_3325"/>
<proteinExistence type="predicted"/>
<dbReference type="EMBL" id="CP009920">
    <property type="protein sequence ID" value="AJI20281.1"/>
    <property type="molecule type" value="Genomic_DNA"/>
</dbReference>
<dbReference type="GeneID" id="93641386"/>